<organism evidence="12 13">
    <name type="scientific">Apiotrichum porosum</name>
    <dbReference type="NCBI Taxonomy" id="105984"/>
    <lineage>
        <taxon>Eukaryota</taxon>
        <taxon>Fungi</taxon>
        <taxon>Dikarya</taxon>
        <taxon>Basidiomycota</taxon>
        <taxon>Agaricomycotina</taxon>
        <taxon>Tremellomycetes</taxon>
        <taxon>Trichosporonales</taxon>
        <taxon>Trichosporonaceae</taxon>
        <taxon>Apiotrichum</taxon>
    </lineage>
</organism>
<gene>
    <name evidence="12" type="ORF">EHS24_001423</name>
</gene>
<dbReference type="GeneID" id="39585966"/>
<evidence type="ECO:0000256" key="4">
    <source>
        <dbReference type="ARBA" id="ARBA00022603"/>
    </source>
</evidence>
<dbReference type="PANTHER" id="PTHR22884">
    <property type="entry name" value="SET DOMAIN PROTEINS"/>
    <property type="match status" value="1"/>
</dbReference>
<sequence>MPRLKASSQQVPPRKKRTFFSANKLPALPLARAPSPPRAVSSDRVLAALQPDAHVVVAAKNFVKDKMGDDKWEIADKTRVTRGAAAAASTTLPLKRRGRPARKAPIAKVQPKVVAVGGVTGTIGQRIKATAIQTATVARKITLRTRAPTTPATSTTTSDAEEEDEVDEEDEEHTLEPPVAGPSNTSSSAAPVANAAPKEAPEPNPSKMKDYMTAGAASPSSVALDALASLPPMPPIPTAEGEGVSFPPLPLDHGHVHFFGTEREFVLPYNIMWESETGALDGKKRPPFYTKLRSNQFIERPKCPAEDPATCNCEPTEGCSDNCINRIMSYLCGKDCPCGELCGNKSLARRKGKATKVVWTGARGFGLFAAEDISEGDFVTDYRGDVIHINTFIERIESEYKSQRNYYALAYDGNEVIDAGLRGNDARFINHGCQPNLEVRKLQTMGDGFEEFEVGMWALRDIKSGEELFYDYNFDSFSIELKKDDMRQRCLCGAPNCIGFLGRKQGEKSAKVRAAQLESDRQEEERKAAAKEDTKTKRAEKAAAAADVVPTPAPAPAPAPPAPAPVVAAAPSVGAVPVTPVKRGPGRPRKHPLSTSTVPESADGTPAGETPIKRKRGRPPKPRPEGFQLIKRPRGRPRIHPLPDPDAPLVKRPRGRPRKNALAGQTTTMSVGAATVARLSRVAGLSRAAPSSASNANAVAGPSNAAAGPSTAVPAAGPNPAMVNNFWKSSVPRTAAAEPAPAPAPAPAADAAPTTAQPTGNHWVAAKAEPTENGDAPGPSRIRLTNLFNRPVPYPIKRGPGRPRKMDTIGAAVGSAVSSVTGLVKRKPGRPRKEVPPEEANGPPLPRATPKQLQKAKRNGAPCGWAYVPVAIPAGAVPAAGPSGDADAPATAQAPAAVAPIAAASGGPGSSAGDDDGGGEGSGGSGRRSRRTSRRIEYEE</sequence>
<comment type="subcellular location">
    <subcellularLocation>
        <location evidence="2">Chromosome</location>
    </subcellularLocation>
    <subcellularLocation>
        <location evidence="1">Nucleus</location>
    </subcellularLocation>
</comment>
<feature type="compositionally biased region" description="Low complexity" evidence="8">
    <location>
        <begin position="747"/>
        <end position="759"/>
    </location>
</feature>
<dbReference type="Pfam" id="PF17907">
    <property type="entry name" value="AWS"/>
    <property type="match status" value="1"/>
</dbReference>
<feature type="domain" description="Post-SET" evidence="10">
    <location>
        <begin position="486"/>
        <end position="502"/>
    </location>
</feature>
<proteinExistence type="predicted"/>
<feature type="compositionally biased region" description="Low complexity" evidence="8">
    <location>
        <begin position="144"/>
        <end position="158"/>
    </location>
</feature>
<dbReference type="PRINTS" id="PR00929">
    <property type="entry name" value="ATHOOK"/>
</dbReference>
<dbReference type="EMBL" id="RSCE01000010">
    <property type="protein sequence ID" value="RSH79381.1"/>
    <property type="molecule type" value="Genomic_DNA"/>
</dbReference>
<dbReference type="Proteomes" id="UP000279236">
    <property type="component" value="Unassembled WGS sequence"/>
</dbReference>
<dbReference type="SMART" id="SM00317">
    <property type="entry name" value="SET"/>
    <property type="match status" value="1"/>
</dbReference>
<dbReference type="InterPro" id="IPR017956">
    <property type="entry name" value="AT_hook_DNA-bd_motif"/>
</dbReference>
<evidence type="ECO:0000313" key="13">
    <source>
        <dbReference type="Proteomes" id="UP000279236"/>
    </source>
</evidence>
<evidence type="ECO:0000256" key="6">
    <source>
        <dbReference type="ARBA" id="ARBA00022691"/>
    </source>
</evidence>
<dbReference type="GO" id="GO:0042054">
    <property type="term" value="F:histone methyltransferase activity"/>
    <property type="evidence" value="ECO:0007669"/>
    <property type="project" value="InterPro"/>
</dbReference>
<evidence type="ECO:0000313" key="12">
    <source>
        <dbReference type="EMBL" id="RSH79381.1"/>
    </source>
</evidence>
<dbReference type="InterPro" id="IPR046341">
    <property type="entry name" value="SET_dom_sf"/>
</dbReference>
<name>A0A427XKG9_9TREE</name>
<keyword evidence="7" id="KW-0539">Nucleus</keyword>
<dbReference type="SMART" id="SM00508">
    <property type="entry name" value="PostSET"/>
    <property type="match status" value="1"/>
</dbReference>
<dbReference type="GO" id="GO:0032259">
    <property type="term" value="P:methylation"/>
    <property type="evidence" value="ECO:0007669"/>
    <property type="project" value="UniProtKB-KW"/>
</dbReference>
<keyword evidence="6" id="KW-0949">S-adenosyl-L-methionine</keyword>
<feature type="compositionally biased region" description="Low complexity" evidence="8">
    <location>
        <begin position="875"/>
        <end position="905"/>
    </location>
</feature>
<dbReference type="PROSITE" id="PS50280">
    <property type="entry name" value="SET"/>
    <property type="match status" value="1"/>
</dbReference>
<dbReference type="GO" id="GO:0003677">
    <property type="term" value="F:DNA binding"/>
    <property type="evidence" value="ECO:0007669"/>
    <property type="project" value="InterPro"/>
</dbReference>
<keyword evidence="4" id="KW-0489">Methyltransferase</keyword>
<feature type="region of interest" description="Disordered" evidence="8">
    <location>
        <begin position="819"/>
        <end position="859"/>
    </location>
</feature>
<evidence type="ECO:0000256" key="3">
    <source>
        <dbReference type="ARBA" id="ARBA00022454"/>
    </source>
</evidence>
<keyword evidence="13" id="KW-1185">Reference proteome</keyword>
<dbReference type="SMART" id="SM00384">
    <property type="entry name" value="AT_hook"/>
    <property type="match status" value="7"/>
</dbReference>
<feature type="compositionally biased region" description="Low complexity" evidence="8">
    <location>
        <begin position="688"/>
        <end position="718"/>
    </location>
</feature>
<feature type="domain" description="SET" evidence="9">
    <location>
        <begin position="353"/>
        <end position="473"/>
    </location>
</feature>
<evidence type="ECO:0008006" key="14">
    <source>
        <dbReference type="Google" id="ProtNLM"/>
    </source>
</evidence>
<dbReference type="SUPFAM" id="SSF82199">
    <property type="entry name" value="SET domain"/>
    <property type="match status" value="1"/>
</dbReference>
<dbReference type="GO" id="GO:0005694">
    <property type="term" value="C:chromosome"/>
    <property type="evidence" value="ECO:0007669"/>
    <property type="project" value="UniProtKB-SubCell"/>
</dbReference>
<dbReference type="InterPro" id="IPR050777">
    <property type="entry name" value="SET2_Histone-Lys_MeTrsfase"/>
</dbReference>
<keyword evidence="5" id="KW-0808">Transferase</keyword>
<feature type="region of interest" description="Disordered" evidence="8">
    <location>
        <begin position="1"/>
        <end position="20"/>
    </location>
</feature>
<dbReference type="InterPro" id="IPR006560">
    <property type="entry name" value="AWS_dom"/>
</dbReference>
<dbReference type="RefSeq" id="XP_028474528.1">
    <property type="nucleotide sequence ID" value="XM_028617221.1"/>
</dbReference>
<feature type="compositionally biased region" description="Polar residues" evidence="8">
    <location>
        <begin position="1"/>
        <end position="11"/>
    </location>
</feature>
<dbReference type="OrthoDB" id="308383at2759"/>
<evidence type="ECO:0000256" key="1">
    <source>
        <dbReference type="ARBA" id="ARBA00004123"/>
    </source>
</evidence>
<dbReference type="GO" id="GO:0005634">
    <property type="term" value="C:nucleus"/>
    <property type="evidence" value="ECO:0007669"/>
    <property type="project" value="UniProtKB-SubCell"/>
</dbReference>
<dbReference type="PROSITE" id="PS51215">
    <property type="entry name" value="AWS"/>
    <property type="match status" value="1"/>
</dbReference>
<evidence type="ECO:0000259" key="10">
    <source>
        <dbReference type="PROSITE" id="PS50868"/>
    </source>
</evidence>
<evidence type="ECO:0000256" key="5">
    <source>
        <dbReference type="ARBA" id="ARBA00022679"/>
    </source>
</evidence>
<dbReference type="STRING" id="105984.A0A427XKG9"/>
<comment type="caution">
    <text evidence="12">The sequence shown here is derived from an EMBL/GenBank/DDBJ whole genome shotgun (WGS) entry which is preliminary data.</text>
</comment>
<feature type="region of interest" description="Disordered" evidence="8">
    <location>
        <begin position="577"/>
        <end position="807"/>
    </location>
</feature>
<feature type="region of interest" description="Disordered" evidence="8">
    <location>
        <begin position="515"/>
        <end position="563"/>
    </location>
</feature>
<feature type="region of interest" description="Disordered" evidence="8">
    <location>
        <begin position="875"/>
        <end position="940"/>
    </location>
</feature>
<dbReference type="SMART" id="SM00570">
    <property type="entry name" value="AWS"/>
    <property type="match status" value="1"/>
</dbReference>
<dbReference type="InterPro" id="IPR003616">
    <property type="entry name" value="Post-SET_dom"/>
</dbReference>
<evidence type="ECO:0000256" key="2">
    <source>
        <dbReference type="ARBA" id="ARBA00004286"/>
    </source>
</evidence>
<evidence type="ECO:0000259" key="9">
    <source>
        <dbReference type="PROSITE" id="PS50280"/>
    </source>
</evidence>
<feature type="compositionally biased region" description="Basic and acidic residues" evidence="8">
    <location>
        <begin position="518"/>
        <end position="541"/>
    </location>
</feature>
<feature type="region of interest" description="Disordered" evidence="8">
    <location>
        <begin position="143"/>
        <end position="214"/>
    </location>
</feature>
<feature type="compositionally biased region" description="Acidic residues" evidence="8">
    <location>
        <begin position="159"/>
        <end position="173"/>
    </location>
</feature>
<protein>
    <recommendedName>
        <fullName evidence="14">Histone-lysine N-methyltransferase</fullName>
    </recommendedName>
</protein>
<dbReference type="InterPro" id="IPR001214">
    <property type="entry name" value="SET_dom"/>
</dbReference>
<evidence type="ECO:0000256" key="7">
    <source>
        <dbReference type="ARBA" id="ARBA00023242"/>
    </source>
</evidence>
<dbReference type="PROSITE" id="PS50868">
    <property type="entry name" value="POST_SET"/>
    <property type="match status" value="1"/>
</dbReference>
<feature type="compositionally biased region" description="Low complexity" evidence="8">
    <location>
        <begin position="176"/>
        <end position="198"/>
    </location>
</feature>
<keyword evidence="3" id="KW-0158">Chromosome</keyword>
<evidence type="ECO:0000259" key="11">
    <source>
        <dbReference type="PROSITE" id="PS51215"/>
    </source>
</evidence>
<feature type="compositionally biased region" description="Pro residues" evidence="8">
    <location>
        <begin position="551"/>
        <end position="563"/>
    </location>
</feature>
<feature type="domain" description="AWS" evidence="11">
    <location>
        <begin position="306"/>
        <end position="351"/>
    </location>
</feature>
<accession>A0A427XKG9</accession>
<dbReference type="AlphaFoldDB" id="A0A427XKG9"/>
<evidence type="ECO:0000256" key="8">
    <source>
        <dbReference type="SAM" id="MobiDB-lite"/>
    </source>
</evidence>
<reference evidence="12 13" key="1">
    <citation type="submission" date="2018-11" db="EMBL/GenBank/DDBJ databases">
        <title>Genome sequence of Apiotrichum porosum DSM 27194.</title>
        <authorList>
            <person name="Aliyu H."/>
            <person name="Gorte O."/>
            <person name="Ochsenreither K."/>
        </authorList>
    </citation>
    <scope>NUCLEOTIDE SEQUENCE [LARGE SCALE GENOMIC DNA]</scope>
    <source>
        <strain evidence="12 13">DSM 27194</strain>
    </source>
</reference>
<dbReference type="Gene3D" id="2.170.270.10">
    <property type="entry name" value="SET domain"/>
    <property type="match status" value="1"/>
</dbReference>
<dbReference type="Pfam" id="PF00856">
    <property type="entry name" value="SET"/>
    <property type="match status" value="1"/>
</dbReference>